<comment type="caution">
    <text evidence="7">The sequence shown here is derived from an EMBL/GenBank/DDBJ whole genome shotgun (WGS) entry which is preliminary data.</text>
</comment>
<dbReference type="RefSeq" id="WP_099618370.1">
    <property type="nucleotide sequence ID" value="NZ_KZ319340.1"/>
</dbReference>
<keyword evidence="2" id="KW-0663">Pyridoxal phosphate</keyword>
<dbReference type="InterPro" id="IPR051446">
    <property type="entry name" value="HTH_trans_reg/aminotransferase"/>
</dbReference>
<evidence type="ECO:0000313" key="7">
    <source>
        <dbReference type="EMBL" id="PHQ25056.1"/>
    </source>
</evidence>
<dbReference type="SUPFAM" id="SSF53383">
    <property type="entry name" value="PLP-dependent transferases"/>
    <property type="match status" value="1"/>
</dbReference>
<dbReference type="GO" id="GO:0003700">
    <property type="term" value="F:DNA-binding transcription factor activity"/>
    <property type="evidence" value="ECO:0007669"/>
    <property type="project" value="InterPro"/>
</dbReference>
<dbReference type="InterPro" id="IPR000524">
    <property type="entry name" value="Tscrpt_reg_HTH_GntR"/>
</dbReference>
<dbReference type="GO" id="GO:0030170">
    <property type="term" value="F:pyridoxal phosphate binding"/>
    <property type="evidence" value="ECO:0007669"/>
    <property type="project" value="InterPro"/>
</dbReference>
<dbReference type="Pfam" id="PF00155">
    <property type="entry name" value="Aminotran_1_2"/>
    <property type="match status" value="1"/>
</dbReference>
<dbReference type="InterPro" id="IPR036388">
    <property type="entry name" value="WH-like_DNA-bd_sf"/>
</dbReference>
<gene>
    <name evidence="7" type="ORF">CLH62_11935</name>
</gene>
<dbReference type="AlphaFoldDB" id="A0A2G1VE91"/>
<evidence type="ECO:0000256" key="5">
    <source>
        <dbReference type="ARBA" id="ARBA00023163"/>
    </source>
</evidence>
<dbReference type="Gene3D" id="3.40.640.10">
    <property type="entry name" value="Type I PLP-dependent aspartate aminotransferase-like (Major domain)"/>
    <property type="match status" value="1"/>
</dbReference>
<dbReference type="PROSITE" id="PS50949">
    <property type="entry name" value="HTH_GNTR"/>
    <property type="match status" value="1"/>
</dbReference>
<dbReference type="InterPro" id="IPR004839">
    <property type="entry name" value="Aminotransferase_I/II_large"/>
</dbReference>
<keyword evidence="5" id="KW-0804">Transcription</keyword>
<keyword evidence="4" id="KW-0238">DNA-binding</keyword>
<evidence type="ECO:0000259" key="6">
    <source>
        <dbReference type="PROSITE" id="PS50949"/>
    </source>
</evidence>
<dbReference type="InterPro" id="IPR015421">
    <property type="entry name" value="PyrdxlP-dep_Trfase_major"/>
</dbReference>
<dbReference type="Pfam" id="PF00392">
    <property type="entry name" value="GntR"/>
    <property type="match status" value="1"/>
</dbReference>
<dbReference type="InterPro" id="IPR015424">
    <property type="entry name" value="PyrdxlP-dep_Trfase"/>
</dbReference>
<dbReference type="EMBL" id="NTFI01000003">
    <property type="protein sequence ID" value="PHQ25056.1"/>
    <property type="molecule type" value="Genomic_DNA"/>
</dbReference>
<evidence type="ECO:0000256" key="4">
    <source>
        <dbReference type="ARBA" id="ARBA00023125"/>
    </source>
</evidence>
<proteinExistence type="inferred from homology"/>
<dbReference type="Proteomes" id="UP000229044">
    <property type="component" value="Unassembled WGS sequence"/>
</dbReference>
<name>A0A2G1VE91_9GAMM</name>
<evidence type="ECO:0000313" key="8">
    <source>
        <dbReference type="Proteomes" id="UP000229044"/>
    </source>
</evidence>
<accession>A0A2G1VE91</accession>
<keyword evidence="3" id="KW-0805">Transcription regulation</keyword>
<feature type="domain" description="HTH gntR-type" evidence="6">
    <location>
        <begin position="25"/>
        <end position="92"/>
    </location>
</feature>
<organism evidence="7 8">
    <name type="scientific">Marinobacter guineae</name>
    <dbReference type="NCBI Taxonomy" id="432303"/>
    <lineage>
        <taxon>Bacteria</taxon>
        <taxon>Pseudomonadati</taxon>
        <taxon>Pseudomonadota</taxon>
        <taxon>Gammaproteobacteria</taxon>
        <taxon>Pseudomonadales</taxon>
        <taxon>Marinobacteraceae</taxon>
        <taxon>Marinobacter</taxon>
    </lineage>
</organism>
<keyword evidence="8" id="KW-1185">Reference proteome</keyword>
<dbReference type="PANTHER" id="PTHR46577">
    <property type="entry name" value="HTH-TYPE TRANSCRIPTIONAL REGULATORY PROTEIN GABR"/>
    <property type="match status" value="1"/>
</dbReference>
<dbReference type="CDD" id="cd00609">
    <property type="entry name" value="AAT_like"/>
    <property type="match status" value="1"/>
</dbReference>
<dbReference type="GO" id="GO:0003677">
    <property type="term" value="F:DNA binding"/>
    <property type="evidence" value="ECO:0007669"/>
    <property type="project" value="UniProtKB-KW"/>
</dbReference>
<dbReference type="OrthoDB" id="9808770at2"/>
<protein>
    <submittedName>
        <fullName evidence="7">GntR family transcriptional regulator</fullName>
    </submittedName>
</protein>
<comment type="similarity">
    <text evidence="1">In the C-terminal section; belongs to the class-I pyridoxal-phosphate-dependent aminotransferase family.</text>
</comment>
<sequence>MTEDLIPNDPLESLVRRYRQQPKSLSKQVRAQQSLRLLVEQDWPSGLKLPSHRRICSALGLARNTLAGAINTLVEDGLLVTGHGQGTWTHRPPSGSVLPARPALDGLSGRARELLSQPGAAEVQSGAFVPGIPDIAQFPMRKWRQLYTSVTVPQNALLLSYSTGGYGPLKRAIRDFLRRWRHFDCDPEQIIITEGTHNGLELCALALADAGDRVVMESPCYWGARNVFTACGLTLEMLPWYPGGGHRGEAQPSPKLLYFTGSQHYPLSVPTSRADKETLSQRLSPDYIIEDDYEFNGQRDTRLVFDPRSQKHILAGSFSKLLFPGLRLGYLVIPHHLAATISRLRSEVFREGRMLDQAVLATFIANGDLDLWYQRIQKEYLARQQVMHDQLRQVPAITQLSAPSHAISLCVQFADSVDDILITRQLFREHFIVKPLSAVCAAGDRRSGLIMGVGMLNRESLRKEAIRFRDVLRRLTV</sequence>
<reference evidence="7 8" key="1">
    <citation type="submission" date="2017-09" db="EMBL/GenBank/DDBJ databases">
        <title>The draft genome sequences of Marinobacter guineae M3B.</title>
        <authorList>
            <person name="Cao J."/>
        </authorList>
    </citation>
    <scope>NUCLEOTIDE SEQUENCE [LARGE SCALE GENOMIC DNA]</scope>
    <source>
        <strain evidence="7 8">M3B</strain>
    </source>
</reference>
<dbReference type="Gene3D" id="1.10.10.10">
    <property type="entry name" value="Winged helix-like DNA-binding domain superfamily/Winged helix DNA-binding domain"/>
    <property type="match status" value="1"/>
</dbReference>
<evidence type="ECO:0000256" key="2">
    <source>
        <dbReference type="ARBA" id="ARBA00022898"/>
    </source>
</evidence>
<dbReference type="InterPro" id="IPR036390">
    <property type="entry name" value="WH_DNA-bd_sf"/>
</dbReference>
<dbReference type="SUPFAM" id="SSF46785">
    <property type="entry name" value="Winged helix' DNA-binding domain"/>
    <property type="match status" value="1"/>
</dbReference>
<evidence type="ECO:0000256" key="1">
    <source>
        <dbReference type="ARBA" id="ARBA00005384"/>
    </source>
</evidence>
<evidence type="ECO:0000256" key="3">
    <source>
        <dbReference type="ARBA" id="ARBA00023015"/>
    </source>
</evidence>
<dbReference type="PANTHER" id="PTHR46577:SF1">
    <property type="entry name" value="HTH-TYPE TRANSCRIPTIONAL REGULATORY PROTEIN GABR"/>
    <property type="match status" value="1"/>
</dbReference>